<comment type="subcellular location">
    <subcellularLocation>
        <location evidence="5">Membrane</location>
        <topology evidence="5">Peripheral membrane protein</topology>
    </subcellularLocation>
</comment>
<organism evidence="7 8">
    <name type="scientific">Columba livia</name>
    <name type="common">Rock dove</name>
    <dbReference type="NCBI Taxonomy" id="8932"/>
    <lineage>
        <taxon>Eukaryota</taxon>
        <taxon>Metazoa</taxon>
        <taxon>Chordata</taxon>
        <taxon>Craniata</taxon>
        <taxon>Vertebrata</taxon>
        <taxon>Euteleostomi</taxon>
        <taxon>Archelosauria</taxon>
        <taxon>Archosauria</taxon>
        <taxon>Dinosauria</taxon>
        <taxon>Saurischia</taxon>
        <taxon>Theropoda</taxon>
        <taxon>Coelurosauria</taxon>
        <taxon>Aves</taxon>
        <taxon>Neognathae</taxon>
        <taxon>Neoaves</taxon>
        <taxon>Columbimorphae</taxon>
        <taxon>Columbiformes</taxon>
        <taxon>Columbidae</taxon>
        <taxon>Columba</taxon>
    </lineage>
</organism>
<dbReference type="GO" id="GO:0070044">
    <property type="term" value="C:synaptobrevin 2-SNAP-25-syntaxin-1a complex"/>
    <property type="evidence" value="ECO:0007669"/>
    <property type="project" value="TreeGrafter"/>
</dbReference>
<evidence type="ECO:0000313" key="7">
    <source>
        <dbReference type="EMBL" id="PKK26324.1"/>
    </source>
</evidence>
<dbReference type="PANTHER" id="PTHR13768:SF12">
    <property type="entry name" value="BETA-SOLUBLE NSF ATTACHMENT PROTEIN"/>
    <property type="match status" value="1"/>
</dbReference>
<feature type="region of interest" description="Disordered" evidence="6">
    <location>
        <begin position="130"/>
        <end position="168"/>
    </location>
</feature>
<dbReference type="SUPFAM" id="SSF48452">
    <property type="entry name" value="TPR-like"/>
    <property type="match status" value="1"/>
</dbReference>
<dbReference type="EMBL" id="AKCR02000027">
    <property type="protein sequence ID" value="PKK26324.1"/>
    <property type="molecule type" value="Genomic_DNA"/>
</dbReference>
<dbReference type="AlphaFoldDB" id="A0A2I0M9F8"/>
<comment type="similarity">
    <text evidence="1 5">Belongs to the SNAP family.</text>
</comment>
<dbReference type="CDD" id="cd15832">
    <property type="entry name" value="SNAP"/>
    <property type="match status" value="1"/>
</dbReference>
<dbReference type="PRINTS" id="PR00448">
    <property type="entry name" value="NSFATTACHMNT"/>
</dbReference>
<dbReference type="STRING" id="8932.A0A2I0M9F8"/>
<evidence type="ECO:0000256" key="2">
    <source>
        <dbReference type="ARBA" id="ARBA00022448"/>
    </source>
</evidence>
<dbReference type="GO" id="GO:0043195">
    <property type="term" value="C:terminal bouton"/>
    <property type="evidence" value="ECO:0007669"/>
    <property type="project" value="TreeGrafter"/>
</dbReference>
<keyword evidence="2 5" id="KW-0813">Transport</keyword>
<evidence type="ECO:0000256" key="4">
    <source>
        <dbReference type="ARBA" id="ARBA00022927"/>
    </source>
</evidence>
<evidence type="ECO:0000256" key="6">
    <source>
        <dbReference type="SAM" id="MobiDB-lite"/>
    </source>
</evidence>
<dbReference type="GO" id="GO:0035249">
    <property type="term" value="P:synaptic transmission, glutamatergic"/>
    <property type="evidence" value="ECO:0007669"/>
    <property type="project" value="TreeGrafter"/>
</dbReference>
<dbReference type="InParanoid" id="A0A2I0M9F8"/>
<dbReference type="GO" id="GO:0005774">
    <property type="term" value="C:vacuolar membrane"/>
    <property type="evidence" value="ECO:0007669"/>
    <property type="project" value="TreeGrafter"/>
</dbReference>
<sequence length="374" mass="42003">MLPLHLKIRVMGLIEPGGGCDVPSPIFGARFGGVLLLCGIRASLAAFQGQHEGGGGLRDVHPGGQHVQDRQKLERGGERVLPGGQAAHAAAEQTRLGHQLRGRRQRLQESGSARGHQLLKRSYRYLHRHGKQLPRQPGSHAAAAREPRGERRGQRRRSRSLSPLSPTRLRLPQGRFTIAAKHHITIAEIYEAELVDIEKAIAHYEQAADYYKGEESNSSANKCLLKVAAYAAQLEQYQKAIEIYEQFLAMRFRFPALIIPFLCAEVGTNTMDNPLLKYSAKEYFFKAALCHFIVDELNAKLALEKYEEMFPAFTDSRECKLLKKLLEAHEEQNAEAYTEAVKEFDSISRLDQWLTTMLLRIKKSIQGEGDGDLK</sequence>
<evidence type="ECO:0000256" key="5">
    <source>
        <dbReference type="RuleBase" id="RU367013"/>
    </source>
</evidence>
<keyword evidence="4 5" id="KW-0653">Protein transport</keyword>
<evidence type="ECO:0000256" key="1">
    <source>
        <dbReference type="ARBA" id="ARBA00010050"/>
    </source>
</evidence>
<dbReference type="GO" id="GO:0010807">
    <property type="term" value="P:regulation of synaptic vesicle priming"/>
    <property type="evidence" value="ECO:0007669"/>
    <property type="project" value="TreeGrafter"/>
</dbReference>
<dbReference type="FunCoup" id="A0A2I0M9F8">
    <property type="interactions" value="553"/>
</dbReference>
<dbReference type="InterPro" id="IPR011990">
    <property type="entry name" value="TPR-like_helical_dom_sf"/>
</dbReference>
<keyword evidence="8" id="KW-1185">Reference proteome</keyword>
<evidence type="ECO:0000256" key="3">
    <source>
        <dbReference type="ARBA" id="ARBA00022892"/>
    </source>
</evidence>
<feature type="region of interest" description="Disordered" evidence="6">
    <location>
        <begin position="55"/>
        <end position="74"/>
    </location>
</feature>
<keyword evidence="5" id="KW-0472">Membrane</keyword>
<dbReference type="InterPro" id="IPR000744">
    <property type="entry name" value="NSF_attach"/>
</dbReference>
<proteinExistence type="inferred from homology"/>
<keyword evidence="3 5" id="KW-0931">ER-Golgi transport</keyword>
<evidence type="ECO:0000313" key="8">
    <source>
        <dbReference type="Proteomes" id="UP000053872"/>
    </source>
</evidence>
<dbReference type="Proteomes" id="UP000053872">
    <property type="component" value="Unassembled WGS sequence"/>
</dbReference>
<dbReference type="GO" id="GO:0035494">
    <property type="term" value="P:SNARE complex disassembly"/>
    <property type="evidence" value="ECO:0007669"/>
    <property type="project" value="TreeGrafter"/>
</dbReference>
<reference evidence="7 8" key="1">
    <citation type="journal article" date="2013" name="Science">
        <title>Genomic diversity and evolution of the head crest in the rock pigeon.</title>
        <authorList>
            <person name="Shapiro M.D."/>
            <person name="Kronenberg Z."/>
            <person name="Li C."/>
            <person name="Domyan E.T."/>
            <person name="Pan H."/>
            <person name="Campbell M."/>
            <person name="Tan H."/>
            <person name="Huff C.D."/>
            <person name="Hu H."/>
            <person name="Vickrey A.I."/>
            <person name="Nielsen S.C."/>
            <person name="Stringham S.A."/>
            <person name="Hu H."/>
            <person name="Willerslev E."/>
            <person name="Gilbert M.T."/>
            <person name="Yandell M."/>
            <person name="Zhang G."/>
            <person name="Wang J."/>
        </authorList>
    </citation>
    <scope>NUCLEOTIDE SEQUENCE [LARGE SCALE GENOMIC DNA]</scope>
    <source>
        <tissue evidence="7">Blood</tissue>
    </source>
</reference>
<gene>
    <name evidence="7" type="primary">NAPB</name>
    <name evidence="7" type="ORF">A306_00008217</name>
</gene>
<dbReference type="PANTHER" id="PTHR13768">
    <property type="entry name" value="SOLUBLE NSF ATTACHMENT PROTEIN SNAP"/>
    <property type="match status" value="1"/>
</dbReference>
<comment type="function">
    <text evidence="5">Required for vesicular transport between the endoplasmic reticulum and the Golgi apparatus.</text>
</comment>
<dbReference type="GO" id="GO:0019905">
    <property type="term" value="F:syntaxin binding"/>
    <property type="evidence" value="ECO:0007669"/>
    <property type="project" value="TreeGrafter"/>
</dbReference>
<dbReference type="GO" id="GO:0006886">
    <property type="term" value="P:intracellular protein transport"/>
    <property type="evidence" value="ECO:0007669"/>
    <property type="project" value="UniProtKB-UniRule"/>
</dbReference>
<name>A0A2I0M9F8_COLLI</name>
<dbReference type="Pfam" id="PF14938">
    <property type="entry name" value="SNAP"/>
    <property type="match status" value="2"/>
</dbReference>
<feature type="compositionally biased region" description="Basic and acidic residues" evidence="6">
    <location>
        <begin position="143"/>
        <end position="152"/>
    </location>
</feature>
<accession>A0A2I0M9F8</accession>
<dbReference type="Gene3D" id="1.25.40.10">
    <property type="entry name" value="Tetratricopeptide repeat domain"/>
    <property type="match status" value="1"/>
</dbReference>
<protein>
    <submittedName>
        <fullName evidence="7">N-ethylmaleimide-sensitive factor attachment protein, beta, transcript variant X1</fullName>
    </submittedName>
</protein>
<dbReference type="GO" id="GO:0005483">
    <property type="term" value="F:soluble NSF attachment protein activity"/>
    <property type="evidence" value="ECO:0007669"/>
    <property type="project" value="TreeGrafter"/>
</dbReference>
<comment type="caution">
    <text evidence="7">The sequence shown here is derived from an EMBL/GenBank/DDBJ whole genome shotgun (WGS) entry which is preliminary data.</text>
</comment>